<dbReference type="InterPro" id="IPR013022">
    <property type="entry name" value="Xyl_isomerase-like_TIM-brl"/>
</dbReference>
<dbReference type="PANTHER" id="PTHR12110">
    <property type="entry name" value="HYDROXYPYRUVATE ISOMERASE"/>
    <property type="match status" value="1"/>
</dbReference>
<dbReference type="EMBL" id="ADLK01000015">
    <property type="protein sequence ID" value="KMW21583.1"/>
    <property type="molecule type" value="Genomic_DNA"/>
</dbReference>
<dbReference type="PATRIC" id="fig|742734.4.peg.1809"/>
<name>A0A0J9C8W8_9FIRM</name>
<proteinExistence type="predicted"/>
<dbReference type="InterPro" id="IPR050312">
    <property type="entry name" value="IolE/XylAMocC-like"/>
</dbReference>
<gene>
    <name evidence="2" type="ORF">HMPREF9470_01688</name>
</gene>
<organism evidence="2 3">
    <name type="scientific">[Clostridium] citroniae WAL-19142</name>
    <dbReference type="NCBI Taxonomy" id="742734"/>
    <lineage>
        <taxon>Bacteria</taxon>
        <taxon>Bacillati</taxon>
        <taxon>Bacillota</taxon>
        <taxon>Clostridia</taxon>
        <taxon>Lachnospirales</taxon>
        <taxon>Lachnospiraceae</taxon>
        <taxon>Enterocloster</taxon>
    </lineage>
</organism>
<evidence type="ECO:0000313" key="3">
    <source>
        <dbReference type="Proteomes" id="UP000037392"/>
    </source>
</evidence>
<dbReference type="GeneID" id="93165155"/>
<dbReference type="PANTHER" id="PTHR12110:SF21">
    <property type="entry name" value="XYLOSE ISOMERASE-LIKE TIM BARREL DOMAIN-CONTAINING PROTEIN"/>
    <property type="match status" value="1"/>
</dbReference>
<dbReference type="InterPro" id="IPR036237">
    <property type="entry name" value="Xyl_isomerase-like_sf"/>
</dbReference>
<evidence type="ECO:0000313" key="2">
    <source>
        <dbReference type="EMBL" id="KMW21583.1"/>
    </source>
</evidence>
<dbReference type="Pfam" id="PF01261">
    <property type="entry name" value="AP_endonuc_2"/>
    <property type="match status" value="1"/>
</dbReference>
<reference evidence="2 3" key="1">
    <citation type="submission" date="2011-04" db="EMBL/GenBank/DDBJ databases">
        <title>The Genome Sequence of Clostridium citroniae WAL-19142.</title>
        <authorList>
            <consortium name="The Broad Institute Genome Sequencing Platform"/>
            <person name="Earl A."/>
            <person name="Ward D."/>
            <person name="Feldgarden M."/>
            <person name="Gevers D."/>
            <person name="Warren Y.A."/>
            <person name="Tyrrell K.L."/>
            <person name="Citron D.M."/>
            <person name="Goldstein E.J."/>
            <person name="Daigneault M."/>
            <person name="Allen-Vercoe E."/>
            <person name="Young S.K."/>
            <person name="Zeng Q."/>
            <person name="Gargeya S."/>
            <person name="Fitzgerald M."/>
            <person name="Haas B."/>
            <person name="Abouelleil A."/>
            <person name="Alvarado L."/>
            <person name="Arachchi H.M."/>
            <person name="Berlin A."/>
            <person name="Brown A."/>
            <person name="Chapman S.B."/>
            <person name="Chen Z."/>
            <person name="Dunbar C."/>
            <person name="Freedman E."/>
            <person name="Gearin G."/>
            <person name="Gellesch M."/>
            <person name="Goldberg J."/>
            <person name="Griggs A."/>
            <person name="Gujja S."/>
            <person name="Heilman E.R."/>
            <person name="Heiman D."/>
            <person name="Howarth C."/>
            <person name="Larson L."/>
            <person name="Lui A."/>
            <person name="MacDonald P.J."/>
            <person name="Mehta T."/>
            <person name="Montmayeur A."/>
            <person name="Murphy C."/>
            <person name="Neiman D."/>
            <person name="Pearson M."/>
            <person name="Priest M."/>
            <person name="Roberts A."/>
            <person name="Saif S."/>
            <person name="Shea T."/>
            <person name="Shenoy N."/>
            <person name="Sisk P."/>
            <person name="Stolte C."/>
            <person name="Sykes S."/>
            <person name="White J."/>
            <person name="Yandava C."/>
            <person name="Wortman J."/>
            <person name="Nusbaum C."/>
            <person name="Birren B."/>
        </authorList>
    </citation>
    <scope>NUCLEOTIDE SEQUENCE [LARGE SCALE GENOMIC DNA]</scope>
    <source>
        <strain evidence="2 3">WAL-19142</strain>
    </source>
</reference>
<evidence type="ECO:0000259" key="1">
    <source>
        <dbReference type="Pfam" id="PF01261"/>
    </source>
</evidence>
<dbReference type="Gene3D" id="3.20.20.150">
    <property type="entry name" value="Divalent-metal-dependent TIM barrel enzymes"/>
    <property type="match status" value="1"/>
</dbReference>
<dbReference type="OrthoDB" id="2063291at2"/>
<dbReference type="Proteomes" id="UP000037392">
    <property type="component" value="Unassembled WGS sequence"/>
</dbReference>
<accession>A0A0J9C8W8</accession>
<dbReference type="RefSeq" id="WP_007861425.1">
    <property type="nucleotide sequence ID" value="NZ_KQ235877.1"/>
</dbReference>
<dbReference type="AlphaFoldDB" id="A0A0J9C8W8"/>
<protein>
    <recommendedName>
        <fullName evidence="1">Xylose isomerase-like TIM barrel domain-containing protein</fullName>
    </recommendedName>
</protein>
<sequence>MKLNIGMRCHDLCPKMEMERVFEEVRDNHIHQIQLAFSKSVSNYDFTTGHYSPGFARYIASELERNHLHVAVLGCYINPVNPIEARRKAEVARFIEHLKYARILGADMVGTETGRLDPDFNVTGETYTEDAYRLLLKSMKEIVSAAEKLGVIVGVEGVFNHTLYSPARMKRFLEDIDSPNVEVILDAVNLIHPDQVRPEQQKQVIDRAFSYYGDRISVLHVKDFVFDGEDQLFRHVGEGLFCYPPLMERVKEMKPHITMLLENSSRERFWKDVEFLQRIYGNI</sequence>
<dbReference type="SUPFAM" id="SSF51658">
    <property type="entry name" value="Xylose isomerase-like"/>
    <property type="match status" value="1"/>
</dbReference>
<feature type="domain" description="Xylose isomerase-like TIM barrel" evidence="1">
    <location>
        <begin position="51"/>
        <end position="276"/>
    </location>
</feature>
<comment type="caution">
    <text evidence="2">The sequence shown here is derived from an EMBL/GenBank/DDBJ whole genome shotgun (WGS) entry which is preliminary data.</text>
</comment>